<dbReference type="Gene3D" id="1.10.760.10">
    <property type="entry name" value="Cytochrome c-like domain"/>
    <property type="match status" value="1"/>
</dbReference>
<organism evidence="9 10">
    <name type="scientific">Chelatococcus caeni</name>
    <dbReference type="NCBI Taxonomy" id="1348468"/>
    <lineage>
        <taxon>Bacteria</taxon>
        <taxon>Pseudomonadati</taxon>
        <taxon>Pseudomonadota</taxon>
        <taxon>Alphaproteobacteria</taxon>
        <taxon>Hyphomicrobiales</taxon>
        <taxon>Chelatococcaceae</taxon>
        <taxon>Chelatococcus</taxon>
    </lineage>
</organism>
<dbReference type="PANTHER" id="PTHR11961">
    <property type="entry name" value="CYTOCHROME C"/>
    <property type="match status" value="1"/>
</dbReference>
<keyword evidence="2 6" id="KW-0349">Heme</keyword>
<dbReference type="PROSITE" id="PS51007">
    <property type="entry name" value="CYTC"/>
    <property type="match status" value="1"/>
</dbReference>
<keyword evidence="7" id="KW-0732">Signal</keyword>
<feature type="chain" id="PRO_5032808079" evidence="7">
    <location>
        <begin position="24"/>
        <end position="127"/>
    </location>
</feature>
<gene>
    <name evidence="9" type="ORF">GGR16_001444</name>
</gene>
<keyword evidence="4" id="KW-0249">Electron transport</keyword>
<dbReference type="PRINTS" id="PR00604">
    <property type="entry name" value="CYTCHRMECIAB"/>
</dbReference>
<keyword evidence="3 6" id="KW-0479">Metal-binding</keyword>
<evidence type="ECO:0000256" key="6">
    <source>
        <dbReference type="PROSITE-ProRule" id="PRU00433"/>
    </source>
</evidence>
<evidence type="ECO:0000256" key="3">
    <source>
        <dbReference type="ARBA" id="ARBA00022723"/>
    </source>
</evidence>
<evidence type="ECO:0000313" key="9">
    <source>
        <dbReference type="EMBL" id="MBB4016438.1"/>
    </source>
</evidence>
<dbReference type="RefSeq" id="WP_019404344.1">
    <property type="nucleotide sequence ID" value="NZ_JACIEN010000001.1"/>
</dbReference>
<dbReference type="InterPro" id="IPR002327">
    <property type="entry name" value="Cyt_c_1A/1B"/>
</dbReference>
<dbReference type="SUPFAM" id="SSF46626">
    <property type="entry name" value="Cytochrome c"/>
    <property type="match status" value="1"/>
</dbReference>
<dbReference type="GO" id="GO:0046872">
    <property type="term" value="F:metal ion binding"/>
    <property type="evidence" value="ECO:0007669"/>
    <property type="project" value="UniProtKB-KW"/>
</dbReference>
<dbReference type="AlphaFoldDB" id="A0A840BYD0"/>
<dbReference type="GO" id="GO:0009055">
    <property type="term" value="F:electron transfer activity"/>
    <property type="evidence" value="ECO:0007669"/>
    <property type="project" value="InterPro"/>
</dbReference>
<evidence type="ECO:0000259" key="8">
    <source>
        <dbReference type="PROSITE" id="PS51007"/>
    </source>
</evidence>
<reference evidence="9 10" key="1">
    <citation type="submission" date="2020-08" db="EMBL/GenBank/DDBJ databases">
        <title>Genomic Encyclopedia of Type Strains, Phase IV (KMG-IV): sequencing the most valuable type-strain genomes for metagenomic binning, comparative biology and taxonomic classification.</title>
        <authorList>
            <person name="Goeker M."/>
        </authorList>
    </citation>
    <scope>NUCLEOTIDE SEQUENCE [LARGE SCALE GENOMIC DNA]</scope>
    <source>
        <strain evidence="9 10">DSM 103737</strain>
    </source>
</reference>
<dbReference type="InterPro" id="IPR009056">
    <property type="entry name" value="Cyt_c-like_dom"/>
</dbReference>
<sequence>MIARRIAIATLTPLFLVPLPAAAQQAAPDGERLFRTRCASCHSTDPGQNRIGPHLAGVLGRDAGSIDGARYSQALKAADIVWDETTLDSYLADPRGRVPGTTMTVALRNDSERAAVIAYLRDLPAAK</sequence>
<dbReference type="GO" id="GO:0020037">
    <property type="term" value="F:heme binding"/>
    <property type="evidence" value="ECO:0007669"/>
    <property type="project" value="InterPro"/>
</dbReference>
<evidence type="ECO:0000256" key="7">
    <source>
        <dbReference type="SAM" id="SignalP"/>
    </source>
</evidence>
<evidence type="ECO:0000256" key="2">
    <source>
        <dbReference type="ARBA" id="ARBA00022617"/>
    </source>
</evidence>
<feature type="domain" description="Cytochrome c" evidence="8">
    <location>
        <begin position="25"/>
        <end position="124"/>
    </location>
</feature>
<evidence type="ECO:0000256" key="1">
    <source>
        <dbReference type="ARBA" id="ARBA00022448"/>
    </source>
</evidence>
<comment type="caution">
    <text evidence="9">The sequence shown here is derived from an EMBL/GenBank/DDBJ whole genome shotgun (WGS) entry which is preliminary data.</text>
</comment>
<feature type="signal peptide" evidence="7">
    <location>
        <begin position="1"/>
        <end position="23"/>
    </location>
</feature>
<keyword evidence="10" id="KW-1185">Reference proteome</keyword>
<keyword evidence="5 6" id="KW-0408">Iron</keyword>
<dbReference type="EMBL" id="JACIEN010000001">
    <property type="protein sequence ID" value="MBB4016438.1"/>
    <property type="molecule type" value="Genomic_DNA"/>
</dbReference>
<evidence type="ECO:0000313" key="10">
    <source>
        <dbReference type="Proteomes" id="UP000577362"/>
    </source>
</evidence>
<name>A0A840BYD0_9HYPH</name>
<accession>A0A840BYD0</accession>
<evidence type="ECO:0000256" key="4">
    <source>
        <dbReference type="ARBA" id="ARBA00022982"/>
    </source>
</evidence>
<proteinExistence type="predicted"/>
<dbReference type="Pfam" id="PF00034">
    <property type="entry name" value="Cytochrom_C"/>
    <property type="match status" value="1"/>
</dbReference>
<dbReference type="Proteomes" id="UP000577362">
    <property type="component" value="Unassembled WGS sequence"/>
</dbReference>
<dbReference type="InterPro" id="IPR036909">
    <property type="entry name" value="Cyt_c-like_dom_sf"/>
</dbReference>
<protein>
    <submittedName>
        <fullName evidence="9">Cytochrome c</fullName>
    </submittedName>
</protein>
<keyword evidence="1" id="KW-0813">Transport</keyword>
<evidence type="ECO:0000256" key="5">
    <source>
        <dbReference type="ARBA" id="ARBA00023004"/>
    </source>
</evidence>